<feature type="transmembrane region" description="Helical" evidence="7">
    <location>
        <begin position="72"/>
        <end position="90"/>
    </location>
</feature>
<dbReference type="GO" id="GO:0005886">
    <property type="term" value="C:plasma membrane"/>
    <property type="evidence" value="ECO:0007669"/>
    <property type="project" value="UniProtKB-SubCell"/>
</dbReference>
<feature type="transmembrane region" description="Helical" evidence="7">
    <location>
        <begin position="324"/>
        <end position="347"/>
    </location>
</feature>
<dbReference type="InterPro" id="IPR000515">
    <property type="entry name" value="MetI-like"/>
</dbReference>
<gene>
    <name evidence="9" type="ORF">G925_02168</name>
</gene>
<keyword evidence="5 7" id="KW-1133">Transmembrane helix</keyword>
<keyword evidence="6 7" id="KW-0472">Membrane</keyword>
<feature type="transmembrane region" description="Helical" evidence="7">
    <location>
        <begin position="48"/>
        <end position="65"/>
    </location>
</feature>
<evidence type="ECO:0000259" key="8">
    <source>
        <dbReference type="PROSITE" id="PS50928"/>
    </source>
</evidence>
<dbReference type="PROSITE" id="PS50928">
    <property type="entry name" value="ABC_TM1"/>
    <property type="match status" value="1"/>
</dbReference>
<keyword evidence="3" id="KW-0997">Cell inner membrane</keyword>
<keyword evidence="4 7" id="KW-0812">Transmembrane</keyword>
<comment type="caution">
    <text evidence="9">The sequence shown here is derived from an EMBL/GenBank/DDBJ whole genome shotgun (WGS) entry which is preliminary data.</text>
</comment>
<name>A0A0E2LJM9_ECOU3</name>
<comment type="similarity">
    <text evidence="7">Belongs to the binding-protein-dependent transport system permease family.</text>
</comment>
<dbReference type="GO" id="GO:0031460">
    <property type="term" value="P:glycine betaine transport"/>
    <property type="evidence" value="ECO:0007669"/>
    <property type="project" value="TreeGrafter"/>
</dbReference>
<comment type="subcellular location">
    <subcellularLocation>
        <location evidence="1">Cell inner membrane</location>
        <topology evidence="1">Multi-pass membrane protein</topology>
    </subcellularLocation>
    <subcellularLocation>
        <location evidence="7">Cell membrane</location>
        <topology evidence="7">Multi-pass membrane protein</topology>
    </subcellularLocation>
</comment>
<dbReference type="Gene3D" id="1.10.3720.10">
    <property type="entry name" value="MetI-like"/>
    <property type="match status" value="1"/>
</dbReference>
<feature type="transmembrane region" description="Helical" evidence="7">
    <location>
        <begin position="135"/>
        <end position="153"/>
    </location>
</feature>
<dbReference type="AlphaFoldDB" id="A0A0E2LJM9"/>
<dbReference type="Proteomes" id="UP000016035">
    <property type="component" value="Unassembled WGS sequence"/>
</dbReference>
<dbReference type="FunFam" id="1.10.3720.10:FF:000060">
    <property type="entry name" value="Inner membrane ABC transporter permease YehY"/>
    <property type="match status" value="1"/>
</dbReference>
<dbReference type="RefSeq" id="WP_000220855.1">
    <property type="nucleotide sequence ID" value="NZ_KE701776.1"/>
</dbReference>
<feature type="transmembrane region" description="Helical" evidence="7">
    <location>
        <begin position="258"/>
        <end position="278"/>
    </location>
</feature>
<proteinExistence type="inferred from homology"/>
<feature type="transmembrane region" description="Helical" evidence="7">
    <location>
        <begin position="102"/>
        <end position="123"/>
    </location>
</feature>
<evidence type="ECO:0000256" key="6">
    <source>
        <dbReference type="ARBA" id="ARBA00023136"/>
    </source>
</evidence>
<dbReference type="PANTHER" id="PTHR30177:SF30">
    <property type="entry name" value="GLYCINE BETAINE UPTAKE SYSTEM PERMEASE PROTEIN YEHY"/>
    <property type="match status" value="1"/>
</dbReference>
<accession>A0A0E2LJM9</accession>
<feature type="transmembrane region" description="Helical" evidence="7">
    <location>
        <begin position="183"/>
        <end position="204"/>
    </location>
</feature>
<reference evidence="10" key="1">
    <citation type="submission" date="2013-07" db="EMBL/GenBank/DDBJ databases">
        <title>The genome sequence of Escherichia coli UMEA 3162-1.</title>
        <authorList>
            <consortium name="The Broad Institute Genome Sequencing Platform"/>
            <consortium name="The Broad Institute Genome Sequencing Center for Infectious Disease"/>
            <person name="Feldgarden M."/>
            <person name="Frimodt-Moller N."/>
            <person name="Leihof R.F."/>
            <person name="Rasmussen L."/>
            <person name="Young S.K."/>
            <person name="Zeng Q."/>
            <person name="Gargeya S."/>
            <person name="Abouelleil A."/>
            <person name="Alvarado L."/>
            <person name="Berlin A.M."/>
            <person name="Chapman S.B."/>
            <person name="Gainer-Dewar J."/>
            <person name="Goldberg J."/>
            <person name="Gnerre S."/>
            <person name="Griggs A."/>
            <person name="Gujja S."/>
            <person name="Hansen M."/>
            <person name="Howarth C."/>
            <person name="Imamovic A."/>
            <person name="Larimer J."/>
            <person name="McCowan C."/>
            <person name="Murphy C."/>
            <person name="Pearson M."/>
            <person name="Poon T."/>
            <person name="Priest M."/>
            <person name="Roberts A."/>
            <person name="Saif S."/>
            <person name="Shea T."/>
            <person name="Sykes S."/>
            <person name="Wortman J."/>
            <person name="Nusbaum C."/>
            <person name="Birren B."/>
        </authorList>
    </citation>
    <scope>NUCLEOTIDE SEQUENCE [LARGE SCALE GENOMIC DNA]</scope>
    <source>
        <strain evidence="10">UMEA 3162-1</strain>
    </source>
</reference>
<protein>
    <submittedName>
        <fullName evidence="9">ABC transporter membrane protein</fullName>
    </submittedName>
</protein>
<evidence type="ECO:0000256" key="1">
    <source>
        <dbReference type="ARBA" id="ARBA00004429"/>
    </source>
</evidence>
<sequence length="385" mass="41269">MTYFRINPVLALLLLLTAIAAALPFISYAPNRLVSGEGRHLWQLWPQTLWMLVGVGCAWLTACFIPAKKGSIFALILAQFVFVLLVWGAGKAATQLAQNGSALARTSLGSGFWLAAALALLACSDAIRRISTHPLWRWLLHMQIAIIPLWLLYSGTLNDLSLMKEYANRQDVFDDALAQHLTLLFGAVLPALVIGVPLGIWCYFSTARQGAIFSLLNVIQTVPSIALFGLLIAPLAALVTAFPWLGMLGIAGTGMTPALIALVLYALLPLVRGVVVGLNQIPRDVLESARAMGMSGVQRFLHVQLPLALPVFLRSLRVVMVQTVGMAVIAALIGAGGFGALVFQGLLSSAIDLVLLGVIPVIVLAVLTDALFDLLIALLKVKRND</sequence>
<evidence type="ECO:0000256" key="5">
    <source>
        <dbReference type="ARBA" id="ARBA00022989"/>
    </source>
</evidence>
<keyword evidence="3" id="KW-1003">Cell membrane</keyword>
<dbReference type="EMBL" id="AWBU01000018">
    <property type="protein sequence ID" value="EQX27685.1"/>
    <property type="molecule type" value="Genomic_DNA"/>
</dbReference>
<dbReference type="GO" id="GO:0055085">
    <property type="term" value="P:transmembrane transport"/>
    <property type="evidence" value="ECO:0007669"/>
    <property type="project" value="InterPro"/>
</dbReference>
<dbReference type="HOGENOM" id="CLU_046113_3_0_6"/>
<evidence type="ECO:0000313" key="10">
    <source>
        <dbReference type="Proteomes" id="UP000016035"/>
    </source>
</evidence>
<dbReference type="Pfam" id="PF00528">
    <property type="entry name" value="BPD_transp_1"/>
    <property type="match status" value="1"/>
</dbReference>
<dbReference type="InterPro" id="IPR035906">
    <property type="entry name" value="MetI-like_sf"/>
</dbReference>
<feature type="domain" description="ABC transmembrane type-1" evidence="8">
    <location>
        <begin position="177"/>
        <end position="372"/>
    </location>
</feature>
<keyword evidence="2 7" id="KW-0813">Transport</keyword>
<dbReference type="InterPro" id="IPR051204">
    <property type="entry name" value="ABC_transp_perm/SBD"/>
</dbReference>
<feature type="transmembrane region" description="Helical" evidence="7">
    <location>
        <begin position="353"/>
        <end position="379"/>
    </location>
</feature>
<evidence type="ECO:0000256" key="2">
    <source>
        <dbReference type="ARBA" id="ARBA00022448"/>
    </source>
</evidence>
<dbReference type="SUPFAM" id="SSF161098">
    <property type="entry name" value="MetI-like"/>
    <property type="match status" value="1"/>
</dbReference>
<evidence type="ECO:0000256" key="3">
    <source>
        <dbReference type="ARBA" id="ARBA00022519"/>
    </source>
</evidence>
<dbReference type="PATRIC" id="fig|1281200.3.peg.2256"/>
<evidence type="ECO:0000256" key="7">
    <source>
        <dbReference type="RuleBase" id="RU363032"/>
    </source>
</evidence>
<organism evidence="9 10">
    <name type="scientific">Escherichia coli (strain UMEA 3162-1)</name>
    <dbReference type="NCBI Taxonomy" id="1281200"/>
    <lineage>
        <taxon>Bacteria</taxon>
        <taxon>Pseudomonadati</taxon>
        <taxon>Pseudomonadota</taxon>
        <taxon>Gammaproteobacteria</taxon>
        <taxon>Enterobacterales</taxon>
        <taxon>Enterobacteriaceae</taxon>
        <taxon>Escherichia</taxon>
    </lineage>
</organism>
<dbReference type="PANTHER" id="PTHR30177">
    <property type="entry name" value="GLYCINE BETAINE/L-PROLINE TRANSPORT SYSTEM PERMEASE PROTEIN PROW"/>
    <property type="match status" value="1"/>
</dbReference>
<evidence type="ECO:0000313" key="9">
    <source>
        <dbReference type="EMBL" id="EQX27685.1"/>
    </source>
</evidence>
<evidence type="ECO:0000256" key="4">
    <source>
        <dbReference type="ARBA" id="ARBA00022692"/>
    </source>
</evidence>
<dbReference type="CDD" id="cd06261">
    <property type="entry name" value="TM_PBP2"/>
    <property type="match status" value="1"/>
</dbReference>